<dbReference type="GO" id="GO:0005125">
    <property type="term" value="F:cytokine activity"/>
    <property type="evidence" value="ECO:0007669"/>
    <property type="project" value="TreeGrafter"/>
</dbReference>
<reference evidence="2" key="1">
    <citation type="submission" date="2025-08" db="UniProtKB">
        <authorList>
            <consortium name="RefSeq"/>
        </authorList>
    </citation>
    <scope>IDENTIFICATION</scope>
</reference>
<proteinExistence type="predicted"/>
<dbReference type="Proteomes" id="UP000515150">
    <property type="component" value="Chromosome 11"/>
</dbReference>
<dbReference type="RefSeq" id="XP_029023433.2">
    <property type="nucleotide sequence ID" value="XM_029167600.3"/>
</dbReference>
<dbReference type="PANTHER" id="PTHR16922:SF0">
    <property type="entry name" value="INTERLEUKIN-11"/>
    <property type="match status" value="1"/>
</dbReference>
<dbReference type="GO" id="GO:0008284">
    <property type="term" value="P:positive regulation of cell population proliferation"/>
    <property type="evidence" value="ECO:0007669"/>
    <property type="project" value="TreeGrafter"/>
</dbReference>
<name>A0A6P7NZG9_BETSP</name>
<dbReference type="KEGG" id="bspl:114866018"/>
<dbReference type="InterPro" id="IPR020438">
    <property type="entry name" value="IL-11"/>
</dbReference>
<organism evidence="1 2">
    <name type="scientific">Betta splendens</name>
    <name type="common">Siamese fighting fish</name>
    <dbReference type="NCBI Taxonomy" id="158456"/>
    <lineage>
        <taxon>Eukaryota</taxon>
        <taxon>Metazoa</taxon>
        <taxon>Chordata</taxon>
        <taxon>Craniata</taxon>
        <taxon>Vertebrata</taxon>
        <taxon>Euteleostomi</taxon>
        <taxon>Actinopterygii</taxon>
        <taxon>Neopterygii</taxon>
        <taxon>Teleostei</taxon>
        <taxon>Neoteleostei</taxon>
        <taxon>Acanthomorphata</taxon>
        <taxon>Anabantaria</taxon>
        <taxon>Anabantiformes</taxon>
        <taxon>Anabantoidei</taxon>
        <taxon>Osphronemidae</taxon>
        <taxon>Betta</taxon>
    </lineage>
</organism>
<dbReference type="OrthoDB" id="8828755at2759"/>
<gene>
    <name evidence="2" type="primary">LOC114866018</name>
</gene>
<dbReference type="GO" id="GO:0005737">
    <property type="term" value="C:cytoplasm"/>
    <property type="evidence" value="ECO:0007669"/>
    <property type="project" value="TreeGrafter"/>
</dbReference>
<keyword evidence="1" id="KW-1185">Reference proteome</keyword>
<dbReference type="GeneID" id="114866018"/>
<dbReference type="GO" id="GO:0008083">
    <property type="term" value="F:growth factor activity"/>
    <property type="evidence" value="ECO:0007669"/>
    <property type="project" value="TreeGrafter"/>
</dbReference>
<accession>A0A6P7NZG9</accession>
<dbReference type="SUPFAM" id="SSF47266">
    <property type="entry name" value="4-helical cytokines"/>
    <property type="match status" value="1"/>
</dbReference>
<dbReference type="GO" id="GO:0043410">
    <property type="term" value="P:positive regulation of MAPK cascade"/>
    <property type="evidence" value="ECO:0007669"/>
    <property type="project" value="TreeGrafter"/>
</dbReference>
<dbReference type="InterPro" id="IPR009079">
    <property type="entry name" value="4_helix_cytokine-like_core"/>
</dbReference>
<dbReference type="PANTHER" id="PTHR16922">
    <property type="entry name" value="INTERLEUKIN 11"/>
    <property type="match status" value="1"/>
</dbReference>
<dbReference type="Gene3D" id="1.20.1250.10">
    <property type="match status" value="1"/>
</dbReference>
<dbReference type="InParanoid" id="A0A6P7NZG9"/>
<dbReference type="AlphaFoldDB" id="A0A6P7NZG9"/>
<sequence length="159" mass="17817">MELEVDLLLRFSKELHSLNETEVQALAVTQLPLQGLPRFHHTAADFTALKLNESLAQLYVYTQSFKVYVAWLKTAQDRVGMPSKSTGGASAQLHTLSDRLSASLQQINEELPQSPPPPPSFPLVSTTFDGLNVSAQVAQQLQTFCYWSKQVLRTLERQF</sequence>
<evidence type="ECO:0000313" key="2">
    <source>
        <dbReference type="RefSeq" id="XP_029023433.2"/>
    </source>
</evidence>
<protein>
    <submittedName>
        <fullName evidence="2">Interleukin-11-like</fullName>
    </submittedName>
</protein>
<dbReference type="Pfam" id="PF07400">
    <property type="entry name" value="IL11"/>
    <property type="match status" value="1"/>
</dbReference>
<evidence type="ECO:0000313" key="1">
    <source>
        <dbReference type="Proteomes" id="UP000515150"/>
    </source>
</evidence>